<evidence type="ECO:0000313" key="3">
    <source>
        <dbReference type="Proteomes" id="UP000006055"/>
    </source>
</evidence>
<dbReference type="Proteomes" id="UP000006055">
    <property type="component" value="Chromosome"/>
</dbReference>
<reference evidence="3" key="1">
    <citation type="submission" date="2012-06" db="EMBL/GenBank/DDBJ databases">
        <title>Complete sequence of chromosome of Desulfomonile tiedjei DSM 6799.</title>
        <authorList>
            <person name="Lucas S."/>
            <person name="Copeland A."/>
            <person name="Lapidus A."/>
            <person name="Glavina del Rio T."/>
            <person name="Dalin E."/>
            <person name="Tice H."/>
            <person name="Bruce D."/>
            <person name="Goodwin L."/>
            <person name="Pitluck S."/>
            <person name="Peters L."/>
            <person name="Ovchinnikova G."/>
            <person name="Zeytun A."/>
            <person name="Lu M."/>
            <person name="Kyrpides N."/>
            <person name="Mavromatis K."/>
            <person name="Ivanova N."/>
            <person name="Brettin T."/>
            <person name="Detter J.C."/>
            <person name="Han C."/>
            <person name="Larimer F."/>
            <person name="Land M."/>
            <person name="Hauser L."/>
            <person name="Markowitz V."/>
            <person name="Cheng J.-F."/>
            <person name="Hugenholtz P."/>
            <person name="Woyke T."/>
            <person name="Wu D."/>
            <person name="Spring S."/>
            <person name="Schroeder M."/>
            <person name="Brambilla E."/>
            <person name="Klenk H.-P."/>
            <person name="Eisen J.A."/>
        </authorList>
    </citation>
    <scope>NUCLEOTIDE SEQUENCE [LARGE SCALE GENOMIC DNA]</scope>
    <source>
        <strain evidence="3">ATCC 49306 / DSM 6799 / DCB-1</strain>
    </source>
</reference>
<evidence type="ECO:0000313" key="2">
    <source>
        <dbReference type="EMBL" id="AFM25398.1"/>
    </source>
</evidence>
<dbReference type="AlphaFoldDB" id="I4C757"/>
<dbReference type="KEGG" id="dti:Desti_2721"/>
<name>I4C757_DESTA</name>
<evidence type="ECO:0000256" key="1">
    <source>
        <dbReference type="SAM" id="MobiDB-lite"/>
    </source>
</evidence>
<dbReference type="HOGENOM" id="CLU_828275_0_0_7"/>
<keyword evidence="3" id="KW-1185">Reference proteome</keyword>
<dbReference type="RefSeq" id="WP_014810538.1">
    <property type="nucleotide sequence ID" value="NC_018025.1"/>
</dbReference>
<accession>I4C757</accession>
<organism evidence="2 3">
    <name type="scientific">Desulfomonile tiedjei (strain ATCC 49306 / DSM 6799 / DCB-1)</name>
    <dbReference type="NCBI Taxonomy" id="706587"/>
    <lineage>
        <taxon>Bacteria</taxon>
        <taxon>Pseudomonadati</taxon>
        <taxon>Thermodesulfobacteriota</taxon>
        <taxon>Desulfomonilia</taxon>
        <taxon>Desulfomonilales</taxon>
        <taxon>Desulfomonilaceae</taxon>
        <taxon>Desulfomonile</taxon>
    </lineage>
</organism>
<proteinExistence type="predicted"/>
<feature type="region of interest" description="Disordered" evidence="1">
    <location>
        <begin position="180"/>
        <end position="207"/>
    </location>
</feature>
<dbReference type="STRING" id="706587.Desti_2721"/>
<protein>
    <submittedName>
        <fullName evidence="2">Uncharacterized protein</fullName>
    </submittedName>
</protein>
<feature type="compositionally biased region" description="Polar residues" evidence="1">
    <location>
        <begin position="186"/>
        <end position="207"/>
    </location>
</feature>
<gene>
    <name evidence="2" type="ordered locus">Desti_2721</name>
</gene>
<dbReference type="EMBL" id="CP003360">
    <property type="protein sequence ID" value="AFM25398.1"/>
    <property type="molecule type" value="Genomic_DNA"/>
</dbReference>
<sequence length="335" mass="38841">MNSSNYAIQIIPDLTIDSKYATILEQSLSRINSFTEKALQNDRIGELFLLEKSNFDRSKARKILELKGRLVVGFQFEVRPDTVEDNFRMYTKKLSDDNRQFKFYLTPAVQEIMLQLISLEDRRTIAIFSMLNSSMEVGYRILTTLYGNQLKRLKNKVPDFLRDGIRQKIEKLAVAKSSEDAELWQDGSSGAPQVSGAPQGNRPGSQDNLLVVMADDGTFDEINQYVGHIIAKSDRIREKREIIEQNPDMPKDEMYEQMVREDLDQLENCYARMHIYLKAFYKNRDRRPLGQNRVLRQFFAGEIESITGETSLLEDLLALNQDEYFKNLARHKEIS</sequence>